<evidence type="ECO:0000256" key="1">
    <source>
        <dbReference type="SAM" id="Coils"/>
    </source>
</evidence>
<protein>
    <recommendedName>
        <fullName evidence="5">Lipoprotein</fullName>
    </recommendedName>
</protein>
<keyword evidence="1" id="KW-0175">Coiled coil</keyword>
<evidence type="ECO:0000313" key="3">
    <source>
        <dbReference type="EMBL" id="MBA5686318.1"/>
    </source>
</evidence>
<dbReference type="AlphaFoldDB" id="A0A7W2F733"/>
<dbReference type="RefSeq" id="WP_182152121.1">
    <property type="nucleotide sequence ID" value="NZ_JACEZU010000002.1"/>
</dbReference>
<evidence type="ECO:0008006" key="5">
    <source>
        <dbReference type="Google" id="ProtNLM"/>
    </source>
</evidence>
<dbReference type="PROSITE" id="PS51257">
    <property type="entry name" value="PROKAR_LIPOPROTEIN"/>
    <property type="match status" value="1"/>
</dbReference>
<evidence type="ECO:0000313" key="4">
    <source>
        <dbReference type="Proteomes" id="UP000573499"/>
    </source>
</evidence>
<sequence>MKNSARSSLVVSVLLLSACSTQFNAVRVTDGTDSKDIPVSGAPYNLTFTQFDITVTRQISCDSDNNNQAKIKIKAEATPSEVRDSTRSYVIDLGSLQSFFKSTDVEVSYYDNGALKSINAKAEDKTAEFIGGVTQTITTVAEAVIAASPANLSLLNSHLSLDSQNFLAILKEGQKSLPTTSRSCSAAAIRNLRDLKKAQDELDTLNDDVTAATAQLNQYTTLVVAFGKHTSKEDRDEFNRRLRALSLQWASQLAKKAEVKALTDKVSVTDKVKWPLDGETFMAGEPVVKPLESKQYKDWFPADINHSFLEGLVAESVVYFKISGTEPLARKTSCGANCSEGDGLKYRMPAYGKLLLCNKVTASLDSSGKPGPVECDSTSEDLAYKSGPISQMGRIYVLPLKSAFLSTKSVSATFSETGVPTLLGVTSAASSDKASAMLASLGGSAASLYKSKSEIQANDMDAKIKMLTLQKQYQDAVNALNPKAPLTNADGKSADDFTASTALANAEVADLAAKKALDDARKAAN</sequence>
<dbReference type="Proteomes" id="UP000573499">
    <property type="component" value="Unassembled WGS sequence"/>
</dbReference>
<keyword evidence="2" id="KW-0732">Signal</keyword>
<keyword evidence="4" id="KW-1185">Reference proteome</keyword>
<comment type="caution">
    <text evidence="3">The sequence shown here is derived from an EMBL/GenBank/DDBJ whole genome shotgun (WGS) entry which is preliminary data.</text>
</comment>
<reference evidence="3 4" key="1">
    <citation type="submission" date="2020-07" db="EMBL/GenBank/DDBJ databases">
        <title>Novel species isolated from subtropical streams in China.</title>
        <authorList>
            <person name="Lu H."/>
        </authorList>
    </citation>
    <scope>NUCLEOTIDE SEQUENCE [LARGE SCALE GENOMIC DNA]</scope>
    <source>
        <strain evidence="3 4">LX47W</strain>
    </source>
</reference>
<feature type="signal peptide" evidence="2">
    <location>
        <begin position="1"/>
        <end position="25"/>
    </location>
</feature>
<feature type="coiled-coil region" evidence="1">
    <location>
        <begin position="188"/>
        <end position="215"/>
    </location>
</feature>
<proteinExistence type="predicted"/>
<dbReference type="EMBL" id="JACEZU010000002">
    <property type="protein sequence ID" value="MBA5686318.1"/>
    <property type="molecule type" value="Genomic_DNA"/>
</dbReference>
<organism evidence="3 4">
    <name type="scientific">Rugamonas apoptosis</name>
    <dbReference type="NCBI Taxonomy" id="2758570"/>
    <lineage>
        <taxon>Bacteria</taxon>
        <taxon>Pseudomonadati</taxon>
        <taxon>Pseudomonadota</taxon>
        <taxon>Betaproteobacteria</taxon>
        <taxon>Burkholderiales</taxon>
        <taxon>Oxalobacteraceae</taxon>
        <taxon>Telluria group</taxon>
        <taxon>Rugamonas</taxon>
    </lineage>
</organism>
<accession>A0A7W2F733</accession>
<feature type="chain" id="PRO_5031172125" description="Lipoprotein" evidence="2">
    <location>
        <begin position="26"/>
        <end position="525"/>
    </location>
</feature>
<evidence type="ECO:0000256" key="2">
    <source>
        <dbReference type="SAM" id="SignalP"/>
    </source>
</evidence>
<gene>
    <name evidence="3" type="ORF">H3H39_04540</name>
</gene>
<name>A0A7W2F733_9BURK</name>